<evidence type="ECO:0000313" key="2">
    <source>
        <dbReference type="Proteomes" id="UP000824120"/>
    </source>
</evidence>
<keyword evidence="2" id="KW-1185">Reference proteome</keyword>
<name>A0A9J5W5Y7_SOLCO</name>
<reference evidence="1 2" key="1">
    <citation type="submission" date="2020-09" db="EMBL/GenBank/DDBJ databases">
        <title>De no assembly of potato wild relative species, Solanum commersonii.</title>
        <authorList>
            <person name="Cho K."/>
        </authorList>
    </citation>
    <scope>NUCLEOTIDE SEQUENCE [LARGE SCALE GENOMIC DNA]</scope>
    <source>
        <strain evidence="1">LZ3.2</strain>
        <tissue evidence="1">Leaf</tissue>
    </source>
</reference>
<gene>
    <name evidence="1" type="ORF">H5410_060777</name>
</gene>
<sequence>MFYPKTTILSSIYSFTDCAAEDWSATLVEITHELGDLPFGFEYWNEGRFIPICSFLRLSVYASTKTSNT</sequence>
<proteinExistence type="predicted"/>
<protein>
    <submittedName>
        <fullName evidence="1">Uncharacterized protein</fullName>
    </submittedName>
</protein>
<comment type="caution">
    <text evidence="1">The sequence shown here is derived from an EMBL/GenBank/DDBJ whole genome shotgun (WGS) entry which is preliminary data.</text>
</comment>
<dbReference type="Proteomes" id="UP000824120">
    <property type="component" value="Chromosome 12"/>
</dbReference>
<dbReference type="AlphaFoldDB" id="A0A9J5W5Y7"/>
<evidence type="ECO:0000313" key="1">
    <source>
        <dbReference type="EMBL" id="KAG5571011.1"/>
    </source>
</evidence>
<accession>A0A9J5W5Y7</accession>
<organism evidence="1 2">
    <name type="scientific">Solanum commersonii</name>
    <name type="common">Commerson's wild potato</name>
    <name type="synonym">Commerson's nightshade</name>
    <dbReference type="NCBI Taxonomy" id="4109"/>
    <lineage>
        <taxon>Eukaryota</taxon>
        <taxon>Viridiplantae</taxon>
        <taxon>Streptophyta</taxon>
        <taxon>Embryophyta</taxon>
        <taxon>Tracheophyta</taxon>
        <taxon>Spermatophyta</taxon>
        <taxon>Magnoliopsida</taxon>
        <taxon>eudicotyledons</taxon>
        <taxon>Gunneridae</taxon>
        <taxon>Pentapetalae</taxon>
        <taxon>asterids</taxon>
        <taxon>lamiids</taxon>
        <taxon>Solanales</taxon>
        <taxon>Solanaceae</taxon>
        <taxon>Solanoideae</taxon>
        <taxon>Solaneae</taxon>
        <taxon>Solanum</taxon>
    </lineage>
</organism>
<dbReference type="EMBL" id="JACXVP010000012">
    <property type="protein sequence ID" value="KAG5571011.1"/>
    <property type="molecule type" value="Genomic_DNA"/>
</dbReference>